<evidence type="ECO:0000259" key="7">
    <source>
        <dbReference type="PROSITE" id="PS50112"/>
    </source>
</evidence>
<dbReference type="GO" id="GO:0000155">
    <property type="term" value="F:phosphorelay sensor kinase activity"/>
    <property type="evidence" value="ECO:0007669"/>
    <property type="project" value="InterPro"/>
</dbReference>
<dbReference type="Gene3D" id="1.10.287.130">
    <property type="match status" value="1"/>
</dbReference>
<gene>
    <name evidence="9" type="ORF">LCGC14_2158270</name>
</gene>
<organism evidence="9">
    <name type="scientific">marine sediment metagenome</name>
    <dbReference type="NCBI Taxonomy" id="412755"/>
    <lineage>
        <taxon>unclassified sequences</taxon>
        <taxon>metagenomes</taxon>
        <taxon>ecological metagenomes</taxon>
    </lineage>
</organism>
<dbReference type="Pfam" id="PF08448">
    <property type="entry name" value="PAS_4"/>
    <property type="match status" value="1"/>
</dbReference>
<dbReference type="FunFam" id="3.30.565.10:FF:000006">
    <property type="entry name" value="Sensor histidine kinase WalK"/>
    <property type="match status" value="1"/>
</dbReference>
<dbReference type="InterPro" id="IPR013656">
    <property type="entry name" value="PAS_4"/>
</dbReference>
<evidence type="ECO:0000256" key="3">
    <source>
        <dbReference type="ARBA" id="ARBA00022553"/>
    </source>
</evidence>
<evidence type="ECO:0000256" key="1">
    <source>
        <dbReference type="ARBA" id="ARBA00000085"/>
    </source>
</evidence>
<dbReference type="SMART" id="SM00086">
    <property type="entry name" value="PAC"/>
    <property type="match status" value="3"/>
</dbReference>
<feature type="domain" description="PAS" evidence="7">
    <location>
        <begin position="201"/>
        <end position="271"/>
    </location>
</feature>
<dbReference type="SUPFAM" id="SSF47384">
    <property type="entry name" value="Homodimeric domain of signal transducing histidine kinase"/>
    <property type="match status" value="1"/>
</dbReference>
<dbReference type="Gene3D" id="3.30.450.20">
    <property type="entry name" value="PAS domain"/>
    <property type="match status" value="3"/>
</dbReference>
<comment type="caution">
    <text evidence="9">The sequence shown here is derived from an EMBL/GenBank/DDBJ whole genome shotgun (WGS) entry which is preliminary data.</text>
</comment>
<dbReference type="PANTHER" id="PTHR43304:SF1">
    <property type="entry name" value="PAC DOMAIN-CONTAINING PROTEIN"/>
    <property type="match status" value="1"/>
</dbReference>
<dbReference type="InterPro" id="IPR003661">
    <property type="entry name" value="HisK_dim/P_dom"/>
</dbReference>
<dbReference type="CDD" id="cd00082">
    <property type="entry name" value="HisKA"/>
    <property type="match status" value="1"/>
</dbReference>
<dbReference type="InterPro" id="IPR000014">
    <property type="entry name" value="PAS"/>
</dbReference>
<reference evidence="9" key="1">
    <citation type="journal article" date="2015" name="Nature">
        <title>Complex archaea that bridge the gap between prokaryotes and eukaryotes.</title>
        <authorList>
            <person name="Spang A."/>
            <person name="Saw J.H."/>
            <person name="Jorgensen S.L."/>
            <person name="Zaremba-Niedzwiedzka K."/>
            <person name="Martijn J."/>
            <person name="Lind A.E."/>
            <person name="van Eijk R."/>
            <person name="Schleper C."/>
            <person name="Guy L."/>
            <person name="Ettema T.J."/>
        </authorList>
    </citation>
    <scope>NUCLEOTIDE SEQUENCE</scope>
</reference>
<dbReference type="Gene3D" id="3.30.565.10">
    <property type="entry name" value="Histidine kinase-like ATPase, C-terminal domain"/>
    <property type="match status" value="1"/>
</dbReference>
<dbReference type="EMBL" id="LAZR01027638">
    <property type="protein sequence ID" value="KKL65108.1"/>
    <property type="molecule type" value="Genomic_DNA"/>
</dbReference>
<dbReference type="CDD" id="cd00130">
    <property type="entry name" value="PAS"/>
    <property type="match status" value="2"/>
</dbReference>
<evidence type="ECO:0000313" key="9">
    <source>
        <dbReference type="EMBL" id="KKL65108.1"/>
    </source>
</evidence>
<dbReference type="PROSITE" id="PS50109">
    <property type="entry name" value="HIS_KIN"/>
    <property type="match status" value="1"/>
</dbReference>
<feature type="domain" description="PAC" evidence="8">
    <location>
        <begin position="149"/>
        <end position="200"/>
    </location>
</feature>
<feature type="non-terminal residue" evidence="9">
    <location>
        <position position="1"/>
    </location>
</feature>
<dbReference type="InterPro" id="IPR036097">
    <property type="entry name" value="HisK_dim/P_sf"/>
</dbReference>
<dbReference type="EC" id="2.7.13.3" evidence="2"/>
<keyword evidence="4" id="KW-0808">Transferase</keyword>
<dbReference type="SUPFAM" id="SSF55874">
    <property type="entry name" value="ATPase domain of HSP90 chaperone/DNA topoisomerase II/histidine kinase"/>
    <property type="match status" value="1"/>
</dbReference>
<feature type="domain" description="PAC" evidence="8">
    <location>
        <begin position="25"/>
        <end position="77"/>
    </location>
</feature>
<dbReference type="InterPro" id="IPR035965">
    <property type="entry name" value="PAS-like_dom_sf"/>
</dbReference>
<dbReference type="SMART" id="SM00388">
    <property type="entry name" value="HisKA"/>
    <property type="match status" value="1"/>
</dbReference>
<dbReference type="AlphaFoldDB" id="A0A0F9DTE3"/>
<dbReference type="InterPro" id="IPR005467">
    <property type="entry name" value="His_kinase_dom"/>
</dbReference>
<evidence type="ECO:0000259" key="6">
    <source>
        <dbReference type="PROSITE" id="PS50109"/>
    </source>
</evidence>
<keyword evidence="3" id="KW-0597">Phosphoprotein</keyword>
<keyword evidence="5" id="KW-0418">Kinase</keyword>
<dbReference type="InterPro" id="IPR013655">
    <property type="entry name" value="PAS_fold_3"/>
</dbReference>
<evidence type="ECO:0000256" key="2">
    <source>
        <dbReference type="ARBA" id="ARBA00012438"/>
    </source>
</evidence>
<dbReference type="Pfam" id="PF08447">
    <property type="entry name" value="PAS_3"/>
    <property type="match status" value="1"/>
</dbReference>
<dbReference type="InterPro" id="IPR004358">
    <property type="entry name" value="Sig_transdc_His_kin-like_C"/>
</dbReference>
<dbReference type="SMART" id="SM00091">
    <property type="entry name" value="PAS"/>
    <property type="match status" value="2"/>
</dbReference>
<dbReference type="PROSITE" id="PS50112">
    <property type="entry name" value="PAS"/>
    <property type="match status" value="2"/>
</dbReference>
<name>A0A0F9DTE3_9ZZZZ</name>
<dbReference type="NCBIfam" id="TIGR00229">
    <property type="entry name" value="sensory_box"/>
    <property type="match status" value="2"/>
</dbReference>
<dbReference type="SUPFAM" id="SSF55785">
    <property type="entry name" value="PYP-like sensor domain (PAS domain)"/>
    <property type="match status" value="3"/>
</dbReference>
<comment type="catalytic activity">
    <reaction evidence="1">
        <text>ATP + protein L-histidine = ADP + protein N-phospho-L-histidine.</text>
        <dbReference type="EC" id="2.7.13.3"/>
    </reaction>
</comment>
<proteinExistence type="predicted"/>
<protein>
    <recommendedName>
        <fullName evidence="2">histidine kinase</fullName>
        <ecNumber evidence="2">2.7.13.3</ecNumber>
    </recommendedName>
</protein>
<dbReference type="Pfam" id="PF00512">
    <property type="entry name" value="HisKA"/>
    <property type="match status" value="1"/>
</dbReference>
<dbReference type="PROSITE" id="PS50113">
    <property type="entry name" value="PAC"/>
    <property type="match status" value="3"/>
</dbReference>
<evidence type="ECO:0000256" key="4">
    <source>
        <dbReference type="ARBA" id="ARBA00022679"/>
    </source>
</evidence>
<dbReference type="PANTHER" id="PTHR43304">
    <property type="entry name" value="PHYTOCHROME-LIKE PROTEIN CPH1"/>
    <property type="match status" value="1"/>
</dbReference>
<sequence length="553" mass="64026">TLDYWLNSEDRNKFREILYKNGIVRKYITPFKKLDGEKIFIQMNIKLNKNSKGVFISSEGTFTDISERIKTEQKLKVSEEKYRLITENANDLIAVLDERLEYKFVSKSYELLGYSVEEIYNSGATDFLHPDDIKLAIKAFRKGLKKGTGLEELRVKQKDGEFSWFEVKGKTFKNLNGETNALLISRDITKRKKIEDLLYHEQDLIRTLLENHPDFIYFKDKNARFQHISNRFCEFFGKSMDDIIGKTDLELFPEELAKQTYNEDLQVIETGIALINKEEITGGTWVLTTKIPWFDKNNKIKGLFGISHDVTELKKTQKKLKELDIIKSEFLRRASHELKTPLISIKGFSDLILTLHREELNPDIISKLGEINQGCERLQNIINDLIFASKLESSELKPKLEKEDLTFLINYCVDELHSLAVGREHSINMELPNSLIAKFEKEEIHDVIINLLKNAIKYTPPRGWIEIKTEILEDFVVVSIKDNGIGFTEEEKERIFKQFGKIERFGQGLDLGIDGSGLGLYISKKIVESHGGKIWMESEGKHKGSTFYFNLPK</sequence>
<evidence type="ECO:0000259" key="8">
    <source>
        <dbReference type="PROSITE" id="PS50113"/>
    </source>
</evidence>
<dbReference type="InterPro" id="IPR036890">
    <property type="entry name" value="HATPase_C_sf"/>
</dbReference>
<dbReference type="SMART" id="SM00387">
    <property type="entry name" value="HATPase_c"/>
    <property type="match status" value="1"/>
</dbReference>
<evidence type="ECO:0000256" key="5">
    <source>
        <dbReference type="ARBA" id="ARBA00022777"/>
    </source>
</evidence>
<dbReference type="InterPro" id="IPR052162">
    <property type="entry name" value="Sensor_kinase/Photoreceptor"/>
</dbReference>
<dbReference type="InterPro" id="IPR000700">
    <property type="entry name" value="PAS-assoc_C"/>
</dbReference>
<feature type="domain" description="PAS" evidence="7">
    <location>
        <begin position="110"/>
        <end position="147"/>
    </location>
</feature>
<dbReference type="PRINTS" id="PR00344">
    <property type="entry name" value="BCTRLSENSOR"/>
</dbReference>
<dbReference type="CDD" id="cd00075">
    <property type="entry name" value="HATPase"/>
    <property type="match status" value="1"/>
</dbReference>
<dbReference type="Pfam" id="PF02518">
    <property type="entry name" value="HATPase_c"/>
    <property type="match status" value="1"/>
</dbReference>
<accession>A0A0F9DTE3</accession>
<dbReference type="InterPro" id="IPR001610">
    <property type="entry name" value="PAC"/>
</dbReference>
<feature type="domain" description="Histidine kinase" evidence="6">
    <location>
        <begin position="333"/>
        <end position="553"/>
    </location>
</feature>
<dbReference type="InterPro" id="IPR003594">
    <property type="entry name" value="HATPase_dom"/>
</dbReference>
<feature type="domain" description="PAC" evidence="8">
    <location>
        <begin position="268"/>
        <end position="322"/>
    </location>
</feature>